<evidence type="ECO:0000256" key="1">
    <source>
        <dbReference type="SAM" id="MobiDB-lite"/>
    </source>
</evidence>
<feature type="region of interest" description="Disordered" evidence="1">
    <location>
        <begin position="35"/>
        <end position="67"/>
    </location>
</feature>
<keyword evidence="3" id="KW-1185">Reference proteome</keyword>
<dbReference type="AlphaFoldDB" id="A0A8S0TBD9"/>
<protein>
    <submittedName>
        <fullName evidence="2">Uncharacterized protein</fullName>
    </submittedName>
</protein>
<sequence length="124" mass="14108">MAAVLEVEDDVFFADLSHQISLLLMDDDEESLSHCSSVNSQASTQAIASATQTSYDQTSRRGSKGTGVFIPRSLHYTRNKRQGRYTANSRINFQRDSDSSRGLRHVANYTNKNSMYDPFYRIRF</sequence>
<dbReference type="Gramene" id="OE9A079893T1">
    <property type="protein sequence ID" value="OE9A079893C1"/>
    <property type="gene ID" value="OE9A079893"/>
</dbReference>
<comment type="caution">
    <text evidence="2">The sequence shown here is derived from an EMBL/GenBank/DDBJ whole genome shotgun (WGS) entry which is preliminary data.</text>
</comment>
<evidence type="ECO:0000313" key="2">
    <source>
        <dbReference type="EMBL" id="CAA3001323.1"/>
    </source>
</evidence>
<reference evidence="2 3" key="1">
    <citation type="submission" date="2019-12" db="EMBL/GenBank/DDBJ databases">
        <authorList>
            <person name="Alioto T."/>
            <person name="Alioto T."/>
            <person name="Gomez Garrido J."/>
        </authorList>
    </citation>
    <scope>NUCLEOTIDE SEQUENCE [LARGE SCALE GENOMIC DNA]</scope>
</reference>
<evidence type="ECO:0000313" key="3">
    <source>
        <dbReference type="Proteomes" id="UP000594638"/>
    </source>
</evidence>
<organism evidence="2 3">
    <name type="scientific">Olea europaea subsp. europaea</name>
    <dbReference type="NCBI Taxonomy" id="158383"/>
    <lineage>
        <taxon>Eukaryota</taxon>
        <taxon>Viridiplantae</taxon>
        <taxon>Streptophyta</taxon>
        <taxon>Embryophyta</taxon>
        <taxon>Tracheophyta</taxon>
        <taxon>Spermatophyta</taxon>
        <taxon>Magnoliopsida</taxon>
        <taxon>eudicotyledons</taxon>
        <taxon>Gunneridae</taxon>
        <taxon>Pentapetalae</taxon>
        <taxon>asterids</taxon>
        <taxon>lamiids</taxon>
        <taxon>Lamiales</taxon>
        <taxon>Oleaceae</taxon>
        <taxon>Oleeae</taxon>
        <taxon>Olea</taxon>
    </lineage>
</organism>
<dbReference type="PANTHER" id="PTHR34956">
    <property type="entry name" value="OS05G0397300 PROTEIN"/>
    <property type="match status" value="1"/>
</dbReference>
<feature type="compositionally biased region" description="Low complexity" evidence="1">
    <location>
        <begin position="40"/>
        <end position="54"/>
    </location>
</feature>
<gene>
    <name evidence="2" type="ORF">OLEA9_A079893</name>
</gene>
<name>A0A8S0TBD9_OLEEU</name>
<dbReference type="Proteomes" id="UP000594638">
    <property type="component" value="Unassembled WGS sequence"/>
</dbReference>
<dbReference type="OrthoDB" id="1081388at2759"/>
<accession>A0A8S0TBD9</accession>
<proteinExistence type="predicted"/>
<dbReference type="EMBL" id="CACTIH010005750">
    <property type="protein sequence ID" value="CAA3001323.1"/>
    <property type="molecule type" value="Genomic_DNA"/>
</dbReference>
<dbReference type="PANTHER" id="PTHR34956:SF2">
    <property type="entry name" value="OS05G0397300 PROTEIN"/>
    <property type="match status" value="1"/>
</dbReference>